<dbReference type="InterPro" id="IPR036412">
    <property type="entry name" value="HAD-like_sf"/>
</dbReference>
<gene>
    <name evidence="2" type="ORF">PBAH0796_LOCUS16173</name>
</gene>
<dbReference type="Pfam" id="PF13671">
    <property type="entry name" value="AAA_33"/>
    <property type="match status" value="1"/>
</dbReference>
<evidence type="ECO:0000313" key="2">
    <source>
        <dbReference type="EMBL" id="CAD8363020.1"/>
    </source>
</evidence>
<dbReference type="NCBIfam" id="TIGR01664">
    <property type="entry name" value="DNA-3'-Pase"/>
    <property type="match status" value="1"/>
</dbReference>
<dbReference type="Gene3D" id="3.40.50.1000">
    <property type="entry name" value="HAD superfamily/HAD-like"/>
    <property type="match status" value="1"/>
</dbReference>
<dbReference type="NCBIfam" id="TIGR01662">
    <property type="entry name" value="HAD-SF-IIIA"/>
    <property type="match status" value="1"/>
</dbReference>
<organism evidence="2">
    <name type="scientific">Pyrodinium bahamense</name>
    <dbReference type="NCBI Taxonomy" id="73915"/>
    <lineage>
        <taxon>Eukaryota</taxon>
        <taxon>Sar</taxon>
        <taxon>Alveolata</taxon>
        <taxon>Dinophyceae</taxon>
        <taxon>Gonyaulacales</taxon>
        <taxon>Pyrocystaceae</taxon>
        <taxon>Pyrodinium</taxon>
    </lineage>
</organism>
<dbReference type="GO" id="GO:0046404">
    <property type="term" value="F:ATP-dependent polydeoxyribonucleotide 5'-hydroxyl-kinase activity"/>
    <property type="evidence" value="ECO:0007669"/>
    <property type="project" value="TreeGrafter"/>
</dbReference>
<name>A0A7S0FJC5_9DINO</name>
<dbReference type="AlphaFoldDB" id="A0A7S0FJC5"/>
<dbReference type="GO" id="GO:0046403">
    <property type="term" value="F:polynucleotide 3'-phosphatase activity"/>
    <property type="evidence" value="ECO:0007669"/>
    <property type="project" value="TreeGrafter"/>
</dbReference>
<dbReference type="Gene3D" id="3.40.50.300">
    <property type="entry name" value="P-loop containing nucleotide triphosphate hydrolases"/>
    <property type="match status" value="1"/>
</dbReference>
<dbReference type="InterPro" id="IPR013954">
    <property type="entry name" value="PNK3P"/>
</dbReference>
<dbReference type="InterPro" id="IPR006549">
    <property type="entry name" value="HAD-SF_hydro_IIIA"/>
</dbReference>
<proteinExistence type="predicted"/>
<evidence type="ECO:0000256" key="1">
    <source>
        <dbReference type="SAM" id="MobiDB-lite"/>
    </source>
</evidence>
<dbReference type="GO" id="GO:0003690">
    <property type="term" value="F:double-stranded DNA binding"/>
    <property type="evidence" value="ECO:0007669"/>
    <property type="project" value="TreeGrafter"/>
</dbReference>
<accession>A0A7S0FJC5</accession>
<dbReference type="SUPFAM" id="SSF52540">
    <property type="entry name" value="P-loop containing nucleoside triphosphate hydrolases"/>
    <property type="match status" value="1"/>
</dbReference>
<dbReference type="PANTHER" id="PTHR12083">
    <property type="entry name" value="BIFUNCTIONAL POLYNUCLEOTIDE PHOSPHATASE/KINASE"/>
    <property type="match status" value="1"/>
</dbReference>
<evidence type="ECO:0008006" key="3">
    <source>
        <dbReference type="Google" id="ProtNLM"/>
    </source>
</evidence>
<dbReference type="FunFam" id="3.40.50.300:FF:000737">
    <property type="entry name" value="Bifunctional polynucleotide phosphatase/kinase"/>
    <property type="match status" value="1"/>
</dbReference>
<dbReference type="SUPFAM" id="SSF56784">
    <property type="entry name" value="HAD-like"/>
    <property type="match status" value="1"/>
</dbReference>
<dbReference type="GO" id="GO:0006281">
    <property type="term" value="P:DNA repair"/>
    <property type="evidence" value="ECO:0007669"/>
    <property type="project" value="TreeGrafter"/>
</dbReference>
<sequence length="429" mass="46417">MSSSMNHGPQCEARSTREKEAAKRVADGVPEGAPASKKPVAVAANYVAERVWSSPKPEMLMCDYGAPHSEVVYGFDMDDTLISTKSGKTFAANSDDWKWWHDAVPGKLREFAKAGAKLVIFTNQKGFRDKSTKELTDKIDKVQRDLGTPFLVLAALGNDGFRKPRTGLWDLLVSEANGGIAPDLERCRFVGDAAGRPALKKVKKDFSDTDLKFALNLGVAFQTPEECFLGPEAATATGRPYSTTTFAFDPRSLGKGGAAAAKIGPSGKQELIVVVGPPGSGKSSMATAKFPGYARANQDTLKTKEKCIKAVADALKAGKSAIVDNQNKDKATRKGYLNAAKAAGVPARAVLLEVPKELCFHLNCYRFMNKRSPEHRAETVPDMVIHGYFKNVEPPTKEEGFADVLTVTMADFEPRGSEEDIALMKSFLC</sequence>
<feature type="compositionally biased region" description="Basic and acidic residues" evidence="1">
    <location>
        <begin position="14"/>
        <end position="26"/>
    </location>
</feature>
<dbReference type="EMBL" id="HBEG01026629">
    <property type="protein sequence ID" value="CAD8363020.1"/>
    <property type="molecule type" value="Transcribed_RNA"/>
</dbReference>
<dbReference type="PANTHER" id="PTHR12083:SF9">
    <property type="entry name" value="BIFUNCTIONAL POLYNUCLEOTIDE PHOSPHATASE_KINASE"/>
    <property type="match status" value="1"/>
</dbReference>
<dbReference type="Pfam" id="PF08645">
    <property type="entry name" value="PNK3P"/>
    <property type="match status" value="1"/>
</dbReference>
<reference evidence="2" key="1">
    <citation type="submission" date="2021-01" db="EMBL/GenBank/DDBJ databases">
        <authorList>
            <person name="Corre E."/>
            <person name="Pelletier E."/>
            <person name="Niang G."/>
            <person name="Scheremetjew M."/>
            <person name="Finn R."/>
            <person name="Kale V."/>
            <person name="Holt S."/>
            <person name="Cochrane G."/>
            <person name="Meng A."/>
            <person name="Brown T."/>
            <person name="Cohen L."/>
        </authorList>
    </citation>
    <scope>NUCLEOTIDE SEQUENCE</scope>
    <source>
        <strain evidence="2">Pbaha01</strain>
    </source>
</reference>
<dbReference type="InterPro" id="IPR023214">
    <property type="entry name" value="HAD_sf"/>
</dbReference>
<protein>
    <recommendedName>
        <fullName evidence="3">Polynucleotide kinase 3'-phosphatase</fullName>
    </recommendedName>
</protein>
<dbReference type="InterPro" id="IPR027417">
    <property type="entry name" value="P-loop_NTPase"/>
</dbReference>
<dbReference type="InterPro" id="IPR006551">
    <property type="entry name" value="Polynucleotide_phosphatase"/>
</dbReference>
<feature type="region of interest" description="Disordered" evidence="1">
    <location>
        <begin position="1"/>
        <end position="35"/>
    </location>
</feature>